<gene>
    <name evidence="3" type="ORF">ODALV1_LOCUS12113</name>
</gene>
<dbReference type="InterPro" id="IPR045092">
    <property type="entry name" value="Rrp6-like"/>
</dbReference>
<organism evidence="3 4">
    <name type="scientific">Orchesella dallaii</name>
    <dbReference type="NCBI Taxonomy" id="48710"/>
    <lineage>
        <taxon>Eukaryota</taxon>
        <taxon>Metazoa</taxon>
        <taxon>Ecdysozoa</taxon>
        <taxon>Arthropoda</taxon>
        <taxon>Hexapoda</taxon>
        <taxon>Collembola</taxon>
        <taxon>Entomobryomorpha</taxon>
        <taxon>Entomobryoidea</taxon>
        <taxon>Orchesellidae</taxon>
        <taxon>Orchesellinae</taxon>
        <taxon>Orchesella</taxon>
    </lineage>
</organism>
<evidence type="ECO:0000313" key="4">
    <source>
        <dbReference type="Proteomes" id="UP001642540"/>
    </source>
</evidence>
<feature type="region of interest" description="Disordered" evidence="1">
    <location>
        <begin position="526"/>
        <end position="558"/>
    </location>
</feature>
<feature type="compositionally biased region" description="Low complexity" evidence="1">
    <location>
        <begin position="76"/>
        <end position="87"/>
    </location>
</feature>
<feature type="compositionally biased region" description="Polar residues" evidence="1">
    <location>
        <begin position="54"/>
        <end position="69"/>
    </location>
</feature>
<protein>
    <recommendedName>
        <fullName evidence="2">3'-5' exonuclease domain-containing protein</fullName>
    </recommendedName>
</protein>
<evidence type="ECO:0000259" key="2">
    <source>
        <dbReference type="SMART" id="SM00474"/>
    </source>
</evidence>
<dbReference type="Proteomes" id="UP001642540">
    <property type="component" value="Unassembled WGS sequence"/>
</dbReference>
<dbReference type="InterPro" id="IPR036397">
    <property type="entry name" value="RNaseH_sf"/>
</dbReference>
<feature type="compositionally biased region" description="Basic residues" evidence="1">
    <location>
        <begin position="30"/>
        <end position="40"/>
    </location>
</feature>
<dbReference type="SUPFAM" id="SSF47819">
    <property type="entry name" value="HRDC-like"/>
    <property type="match status" value="1"/>
</dbReference>
<dbReference type="Pfam" id="PF01612">
    <property type="entry name" value="DNA_pol_A_exo1"/>
    <property type="match status" value="1"/>
</dbReference>
<feature type="region of interest" description="Disordered" evidence="1">
    <location>
        <begin position="280"/>
        <end position="356"/>
    </location>
</feature>
<feature type="compositionally biased region" description="Low complexity" evidence="1">
    <location>
        <begin position="346"/>
        <end position="356"/>
    </location>
</feature>
<feature type="compositionally biased region" description="Low complexity" evidence="1">
    <location>
        <begin position="1"/>
        <end position="11"/>
    </location>
</feature>
<dbReference type="PANTHER" id="PTHR12124">
    <property type="entry name" value="POLYMYOSITIS/SCLERODERMA AUTOANTIGEN-RELATED"/>
    <property type="match status" value="1"/>
</dbReference>
<dbReference type="SUPFAM" id="SSF53098">
    <property type="entry name" value="Ribonuclease H-like"/>
    <property type="match status" value="1"/>
</dbReference>
<dbReference type="InterPro" id="IPR010997">
    <property type="entry name" value="HRDC-like_sf"/>
</dbReference>
<dbReference type="InterPro" id="IPR002562">
    <property type="entry name" value="3'-5'_exonuclease_dom"/>
</dbReference>
<dbReference type="Gene3D" id="3.30.420.10">
    <property type="entry name" value="Ribonuclease H-like superfamily/Ribonuclease H"/>
    <property type="match status" value="1"/>
</dbReference>
<evidence type="ECO:0000256" key="1">
    <source>
        <dbReference type="SAM" id="MobiDB-lite"/>
    </source>
</evidence>
<dbReference type="EMBL" id="CAXLJM020000036">
    <property type="protein sequence ID" value="CAL8105574.1"/>
    <property type="molecule type" value="Genomic_DNA"/>
</dbReference>
<name>A0ABP1QJV0_9HEXA</name>
<feature type="region of interest" description="Disordered" evidence="1">
    <location>
        <begin position="1"/>
        <end position="89"/>
    </location>
</feature>
<reference evidence="3 4" key="1">
    <citation type="submission" date="2024-08" db="EMBL/GenBank/DDBJ databases">
        <authorList>
            <person name="Cucini C."/>
            <person name="Frati F."/>
        </authorList>
    </citation>
    <scope>NUCLEOTIDE SEQUENCE [LARGE SCALE GENOMIC DNA]</scope>
</reference>
<dbReference type="SMART" id="SM00474">
    <property type="entry name" value="35EXOc"/>
    <property type="match status" value="1"/>
</dbReference>
<feature type="domain" description="3'-5' exonuclease" evidence="2">
    <location>
        <begin position="644"/>
        <end position="814"/>
    </location>
</feature>
<dbReference type="PANTHER" id="PTHR12124:SF47">
    <property type="entry name" value="EXOSOME COMPONENT 10"/>
    <property type="match status" value="1"/>
</dbReference>
<sequence>MPKSDPTTPTTSKGLRSGKPYQDVIDRRTIVKQRNTKKTRLPSPIPSSRIPTPQNKEVQSQEIPSSSSRKYSEVLRTPTTGGERTPTNPLDRINALIEQAHAAVRQNRNQVTPITIRYRESQNSYEVRNSENSSQSTSNSSAGTSTSTMDIDEVTALVNERVAEALQRANDEHATQQTAKDAELARLRLDNDLLIDRVRNPSPTRALSSALSGIGIVAANAITAEKPKFKEGHTPPEEFLKDVEGASGREGYGKKAVEPQQGHQAMGRGNSFRFHIQGRWRGGSRRGEPNRGRMGRGHMQGGGFQNYGNDSRRPYGLGVYPTRGRVENRGGDHQNGNNRGNNRAMSSRGRGVRGVSRTTDYQRGRVYPSHSNPPARRREIPTAFDREMSKFNPKPNETVLQQLKTLPKDLKRHIEWVKKNIRRMQKSNKTRKQDYDKKHIPHPFKAGDKVMIRNHARSDKAAHKIQKLLRKWIGPFLLGAKAEDNDVTFEILTIPDFRRVGRRHVNDLRPYVERRTVRRRLVTSPNVDSIDNTDEPEDAVAEQVNPARVSRRMSRQLGCKPESKFRKERRDLDGKYGGTTHPFHVTYPGYPRFKEFIRKINAKEFFPRQSNPHFVQVREFDFPSDYLKTEGLYGNGPQAAKDTIRVDTFKTLVDMVLHLNEHKRFATDMEGGAVQGYRGSHPALIQFSTKSCDFYVQPFMIWESMDLLRPVMENPKIVKIMFGCQNDLMWWRRYFDIDPFPVLDAQAVYQAINGGNPIKLSRFVESNLPGVKMDKSLTNFDWARRELAPEAIKYALEDSRFLFQAWDNYAMDLEDNFDSKAPEIQGALIKVMINGSKPFPPSKPPSLGKLGVSGTERSQNYFYLLWNWKDDLARERDISPKSILLDEDIVHQANTFPGFETLPTWRFRKNHGLKLKDVDDLKALVEKASIDQVIPKKNVPIASATAISDEPNDLDALDLQLHADLEGLAELEITPRADGQTVAWADDEENWDEAMDIDCQSMQQDTTKLEVPTETVIQPAAKGQCVDWANDSDDSDESMDVYVYVKGKDEDTEKPIMKSVVTVIRHTGTVEAKATSEIREVNDHRNTEMRVNVPEPTTDNEVVMEQATPVITEPTVTFMDHFPMENRKRIVEFSEKRNWAEREQEMREEGIVCTIMQEAIEIPLPILPIAPSVQPETPPVPNEPGTLGQLQPAMPHAGQHLVRPCFICYISGHIRRLCPYFKVQLTPELRDQFKLNKQQYMDNNPEYKQSEMQRKAVNKVMNKTRKLDPAHQELLLHRIQQGRIQKNGGLHGEDLRRW</sequence>
<feature type="compositionally biased region" description="Low complexity" evidence="1">
    <location>
        <begin position="130"/>
        <end position="148"/>
    </location>
</feature>
<evidence type="ECO:0000313" key="3">
    <source>
        <dbReference type="EMBL" id="CAL8105574.1"/>
    </source>
</evidence>
<comment type="caution">
    <text evidence="3">The sequence shown here is derived from an EMBL/GenBank/DDBJ whole genome shotgun (WGS) entry which is preliminary data.</text>
</comment>
<feature type="compositionally biased region" description="Polar residues" evidence="1">
    <location>
        <begin position="334"/>
        <end position="345"/>
    </location>
</feature>
<feature type="region of interest" description="Disordered" evidence="1">
    <location>
        <begin position="122"/>
        <end position="149"/>
    </location>
</feature>
<dbReference type="InterPro" id="IPR012337">
    <property type="entry name" value="RNaseH-like_sf"/>
</dbReference>
<accession>A0ABP1QJV0</accession>
<feature type="compositionally biased region" description="Acidic residues" evidence="1">
    <location>
        <begin position="531"/>
        <end position="540"/>
    </location>
</feature>
<proteinExistence type="predicted"/>
<keyword evidence="4" id="KW-1185">Reference proteome</keyword>